<dbReference type="GO" id="GO:0003676">
    <property type="term" value="F:nucleic acid binding"/>
    <property type="evidence" value="ECO:0007669"/>
    <property type="project" value="InterPro"/>
</dbReference>
<dbReference type="GO" id="GO:0005737">
    <property type="term" value="C:cytoplasm"/>
    <property type="evidence" value="ECO:0000318"/>
    <property type="project" value="GO_Central"/>
</dbReference>
<dbReference type="GO" id="GO:0008408">
    <property type="term" value="F:3'-5' exonuclease activity"/>
    <property type="evidence" value="ECO:0000318"/>
    <property type="project" value="GO_Central"/>
</dbReference>
<reference evidence="5" key="2">
    <citation type="submission" date="2025-08" db="UniProtKB">
        <authorList>
            <consortium name="RefSeq"/>
        </authorList>
    </citation>
    <scope>IDENTIFICATION</scope>
    <source>
        <tissue evidence="5">Leaf</tissue>
    </source>
</reference>
<dbReference type="Proteomes" id="UP000813463">
    <property type="component" value="Chromosome 4"/>
</dbReference>
<dbReference type="PANTHER" id="PTHR13620:SF121">
    <property type="entry name" value="EMB|CAB82946.1-RELATED"/>
    <property type="match status" value="1"/>
</dbReference>
<keyword evidence="4" id="KW-1185">Reference proteome</keyword>
<evidence type="ECO:0000259" key="3">
    <source>
        <dbReference type="SMART" id="SM00474"/>
    </source>
</evidence>
<dbReference type="InterPro" id="IPR051132">
    <property type="entry name" value="3-5_Exonuclease_domain"/>
</dbReference>
<gene>
    <name evidence="5" type="primary">LOC110775068</name>
</gene>
<evidence type="ECO:0000256" key="2">
    <source>
        <dbReference type="ARBA" id="ARBA00022801"/>
    </source>
</evidence>
<dbReference type="GO" id="GO:0005634">
    <property type="term" value="C:nucleus"/>
    <property type="evidence" value="ECO:0000318"/>
    <property type="project" value="GO_Central"/>
</dbReference>
<organism evidence="4 5">
    <name type="scientific">Spinacia oleracea</name>
    <name type="common">Spinach</name>
    <dbReference type="NCBI Taxonomy" id="3562"/>
    <lineage>
        <taxon>Eukaryota</taxon>
        <taxon>Viridiplantae</taxon>
        <taxon>Streptophyta</taxon>
        <taxon>Embryophyta</taxon>
        <taxon>Tracheophyta</taxon>
        <taxon>Spermatophyta</taxon>
        <taxon>Magnoliopsida</taxon>
        <taxon>eudicotyledons</taxon>
        <taxon>Gunneridae</taxon>
        <taxon>Pentapetalae</taxon>
        <taxon>Caryophyllales</taxon>
        <taxon>Chenopodiaceae</taxon>
        <taxon>Chenopodioideae</taxon>
        <taxon>Anserineae</taxon>
        <taxon>Spinacia</taxon>
    </lineage>
</organism>
<dbReference type="InterPro" id="IPR036397">
    <property type="entry name" value="RNaseH_sf"/>
</dbReference>
<dbReference type="KEGG" id="soe:110775068"/>
<dbReference type="SUPFAM" id="SSF53098">
    <property type="entry name" value="Ribonuclease H-like"/>
    <property type="match status" value="1"/>
</dbReference>
<evidence type="ECO:0000313" key="5">
    <source>
        <dbReference type="RefSeq" id="XP_021835358.2"/>
    </source>
</evidence>
<dbReference type="GO" id="GO:0006139">
    <property type="term" value="P:nucleobase-containing compound metabolic process"/>
    <property type="evidence" value="ECO:0007669"/>
    <property type="project" value="InterPro"/>
</dbReference>
<accession>A0A9R0JHS1</accession>
<dbReference type="SMART" id="SM00474">
    <property type="entry name" value="35EXOc"/>
    <property type="match status" value="1"/>
</dbReference>
<dbReference type="InterPro" id="IPR012337">
    <property type="entry name" value="RNaseH-like_sf"/>
</dbReference>
<dbReference type="InterPro" id="IPR002562">
    <property type="entry name" value="3'-5'_exonuclease_dom"/>
</dbReference>
<keyword evidence="1" id="KW-0540">Nuclease</keyword>
<dbReference type="Gene3D" id="3.30.420.10">
    <property type="entry name" value="Ribonuclease H-like superfamily/Ribonuclease H"/>
    <property type="match status" value="1"/>
</dbReference>
<dbReference type="PANTHER" id="PTHR13620">
    <property type="entry name" value="3-5 EXONUCLEASE"/>
    <property type="match status" value="1"/>
</dbReference>
<feature type="domain" description="3'-5' exonuclease" evidence="3">
    <location>
        <begin position="47"/>
        <end position="224"/>
    </location>
</feature>
<sequence>MAFVSSKKRKFDSLSSNPISSSLNNVNNVTNNTTIHSVNFSGKSIETTVTSNADSITQWITQTSSLYSKGSNNLVVGLDVEWKPNRSKYMNNKAATLQLCIDTKCLIIQLIYLNSIPQSLRDFLNSTHEDLTFVGVEVGSDVAKLEREYGLTCSKVEDLYKASGSGGKRVGLKNLAWEVLGLVMWKPKYVTLSNWEARVLSNEQVEYACIDAYASYKIGHKLLVG</sequence>
<protein>
    <submittedName>
        <fullName evidence="5">3'-5' exonuclease-like</fullName>
    </submittedName>
</protein>
<evidence type="ECO:0000313" key="4">
    <source>
        <dbReference type="Proteomes" id="UP000813463"/>
    </source>
</evidence>
<dbReference type="Pfam" id="PF01612">
    <property type="entry name" value="DNA_pol_A_exo1"/>
    <property type="match status" value="1"/>
</dbReference>
<reference evidence="4" key="1">
    <citation type="journal article" date="2021" name="Nat. Commun.">
        <title>Genomic analyses provide insights into spinach domestication and the genetic basis of agronomic traits.</title>
        <authorList>
            <person name="Cai X."/>
            <person name="Sun X."/>
            <person name="Xu C."/>
            <person name="Sun H."/>
            <person name="Wang X."/>
            <person name="Ge C."/>
            <person name="Zhang Z."/>
            <person name="Wang Q."/>
            <person name="Fei Z."/>
            <person name="Jiao C."/>
            <person name="Wang Q."/>
        </authorList>
    </citation>
    <scope>NUCLEOTIDE SEQUENCE [LARGE SCALE GENOMIC DNA]</scope>
    <source>
        <strain evidence="4">cv. Varoflay</strain>
    </source>
</reference>
<keyword evidence="2" id="KW-0378">Hydrolase</keyword>
<dbReference type="AlphaFoldDB" id="A0A9R0JHS1"/>
<evidence type="ECO:0000256" key="1">
    <source>
        <dbReference type="ARBA" id="ARBA00022722"/>
    </source>
</evidence>
<dbReference type="CDD" id="cd06141">
    <property type="entry name" value="WRN_exo"/>
    <property type="match status" value="1"/>
</dbReference>
<dbReference type="RefSeq" id="XP_021835358.2">
    <property type="nucleotide sequence ID" value="XM_021979666.2"/>
</dbReference>
<name>A0A9R0JHS1_SPIOL</name>
<proteinExistence type="predicted"/>
<dbReference type="GeneID" id="110775068"/>